<organism evidence="2 3">
    <name type="scientific">Colletotrichum sojae</name>
    <dbReference type="NCBI Taxonomy" id="2175907"/>
    <lineage>
        <taxon>Eukaryota</taxon>
        <taxon>Fungi</taxon>
        <taxon>Dikarya</taxon>
        <taxon>Ascomycota</taxon>
        <taxon>Pezizomycotina</taxon>
        <taxon>Sordariomycetes</taxon>
        <taxon>Hypocreomycetidae</taxon>
        <taxon>Glomerellales</taxon>
        <taxon>Glomerellaceae</taxon>
        <taxon>Colletotrichum</taxon>
        <taxon>Colletotrichum orchidearum species complex</taxon>
    </lineage>
</organism>
<protein>
    <submittedName>
        <fullName evidence="2">Uncharacterized protein</fullName>
    </submittedName>
</protein>
<reference evidence="2 3" key="1">
    <citation type="journal article" date="2020" name="Phytopathology">
        <title>Genome Sequence Resources of Colletotrichum truncatum, C. plurivorum, C. musicola, and C. sojae: Four Species Pathogenic to Soybean (Glycine max).</title>
        <authorList>
            <person name="Rogerio F."/>
            <person name="Boufleur T.R."/>
            <person name="Ciampi-Guillardi M."/>
            <person name="Sukno S.A."/>
            <person name="Thon M.R."/>
            <person name="Massola Junior N.S."/>
            <person name="Baroncelli R."/>
        </authorList>
    </citation>
    <scope>NUCLEOTIDE SEQUENCE [LARGE SCALE GENOMIC DNA]</scope>
    <source>
        <strain evidence="2 3">LFN0009</strain>
    </source>
</reference>
<name>A0A8H6MKN6_9PEZI</name>
<dbReference type="AlphaFoldDB" id="A0A8H6MKN6"/>
<sequence>MIQSCRPWKGEHQARKDTLFSENLGWKLEQEHGAPKLGRKSKLNAARRRLLRLFGLKAVTYRETRWTHVQSTLSRWYINFTNTTFPSAPFASWGNKIGHVPRVALGTGRRSGSIDAEIETLNGVTGPFIPSSLSVSPSTPVSASGPAQHMHVRQGNPPVGSDTQRAQLGIGAIAGT</sequence>
<accession>A0A8H6MKN6</accession>
<evidence type="ECO:0000313" key="3">
    <source>
        <dbReference type="Proteomes" id="UP000652219"/>
    </source>
</evidence>
<keyword evidence="3" id="KW-1185">Reference proteome</keyword>
<dbReference type="EMBL" id="WIGN01000439">
    <property type="protein sequence ID" value="KAF6793070.1"/>
    <property type="molecule type" value="Genomic_DNA"/>
</dbReference>
<comment type="caution">
    <text evidence="2">The sequence shown here is derived from an EMBL/GenBank/DDBJ whole genome shotgun (WGS) entry which is preliminary data.</text>
</comment>
<feature type="compositionally biased region" description="Low complexity" evidence="1">
    <location>
        <begin position="135"/>
        <end position="146"/>
    </location>
</feature>
<evidence type="ECO:0000256" key="1">
    <source>
        <dbReference type="SAM" id="MobiDB-lite"/>
    </source>
</evidence>
<proteinExistence type="predicted"/>
<feature type="region of interest" description="Disordered" evidence="1">
    <location>
        <begin position="135"/>
        <end position="163"/>
    </location>
</feature>
<evidence type="ECO:0000313" key="2">
    <source>
        <dbReference type="EMBL" id="KAF6793070.1"/>
    </source>
</evidence>
<gene>
    <name evidence="2" type="ORF">CSOJ01_14004</name>
</gene>
<dbReference type="Proteomes" id="UP000652219">
    <property type="component" value="Unassembled WGS sequence"/>
</dbReference>